<keyword evidence="3" id="KW-1185">Reference proteome</keyword>
<dbReference type="EMBL" id="ML241202">
    <property type="protein sequence ID" value="TKS65904.1"/>
    <property type="molecule type" value="Genomic_DNA"/>
</dbReference>
<dbReference type="AlphaFoldDB" id="A0A4U5TW92"/>
<feature type="compositionally biased region" description="Low complexity" evidence="1">
    <location>
        <begin position="242"/>
        <end position="253"/>
    </location>
</feature>
<dbReference type="Proteomes" id="UP000298787">
    <property type="component" value="Unassembled WGS sequence"/>
</dbReference>
<evidence type="ECO:0000313" key="2">
    <source>
        <dbReference type="EMBL" id="TKS65904.1"/>
    </source>
</evidence>
<proteinExistence type="predicted"/>
<feature type="region of interest" description="Disordered" evidence="1">
    <location>
        <begin position="150"/>
        <end position="256"/>
    </location>
</feature>
<reference evidence="2 3" key="1">
    <citation type="submission" date="2019-01" db="EMBL/GenBank/DDBJ databases">
        <title>Genome Assembly of Collichthys lucidus.</title>
        <authorList>
            <person name="Cai M."/>
            <person name="Xiao S."/>
        </authorList>
    </citation>
    <scope>NUCLEOTIDE SEQUENCE [LARGE SCALE GENOMIC DNA]</scope>
    <source>
        <strain evidence="2">JT15FE1705JMU</strain>
        <tissue evidence="2">Muscle</tissue>
    </source>
</reference>
<name>A0A4U5TW92_COLLU</name>
<protein>
    <submittedName>
        <fullName evidence="2">Uncharacterized protein</fullName>
    </submittedName>
</protein>
<feature type="compositionally biased region" description="Basic and acidic residues" evidence="1">
    <location>
        <begin position="163"/>
        <end position="183"/>
    </location>
</feature>
<organism evidence="2 3">
    <name type="scientific">Collichthys lucidus</name>
    <name type="common">Big head croaker</name>
    <name type="synonym">Sciaena lucida</name>
    <dbReference type="NCBI Taxonomy" id="240159"/>
    <lineage>
        <taxon>Eukaryota</taxon>
        <taxon>Metazoa</taxon>
        <taxon>Chordata</taxon>
        <taxon>Craniata</taxon>
        <taxon>Vertebrata</taxon>
        <taxon>Euteleostomi</taxon>
        <taxon>Actinopterygii</taxon>
        <taxon>Neopterygii</taxon>
        <taxon>Teleostei</taxon>
        <taxon>Neoteleostei</taxon>
        <taxon>Acanthomorphata</taxon>
        <taxon>Eupercaria</taxon>
        <taxon>Sciaenidae</taxon>
        <taxon>Collichthys</taxon>
    </lineage>
</organism>
<evidence type="ECO:0000313" key="3">
    <source>
        <dbReference type="Proteomes" id="UP000298787"/>
    </source>
</evidence>
<accession>A0A4U5TW92</accession>
<sequence length="309" mass="35276">MHSEWRRRIHDMRDPGYNFSGIKFDCDAPKKSVVYLCRLQAPACESLREEWSLEPYGVQAIGSEDPEDQEGAVTAKQPRLEAETETTFNAVWQSRSCPSGRWFLRGTLTYFLENNISSVVQPTSIPSDEEFTNYPVIPLEFEDIRLTQTDLNKGASARRPKRNRSERNPQPERLRIPKQEYRLIKTNPVPKQSLIKINPVPKTEPQNNGSPNASYGLWRPRRAGQHGGGIVSGQPDSPPRPSTSSNSSNTTTVSRERFNNVELRRVFAVPPARNIPDLAQFYDDVMLILREMADEVRGRVRRNDVIQLE</sequence>
<evidence type="ECO:0000256" key="1">
    <source>
        <dbReference type="SAM" id="MobiDB-lite"/>
    </source>
</evidence>
<feature type="compositionally biased region" description="Polar residues" evidence="1">
    <location>
        <begin position="204"/>
        <end position="213"/>
    </location>
</feature>
<gene>
    <name evidence="2" type="ORF">D9C73_027926</name>
</gene>